<keyword evidence="5 8" id="KW-1133">Transmembrane helix</keyword>
<gene>
    <name evidence="9" type="ORF">GPUN_1131</name>
</gene>
<evidence type="ECO:0000256" key="6">
    <source>
        <dbReference type="ARBA" id="ARBA00023136"/>
    </source>
</evidence>
<feature type="transmembrane region" description="Helical" evidence="8">
    <location>
        <begin position="113"/>
        <end position="133"/>
    </location>
</feature>
<feature type="binding site" evidence="7">
    <location>
        <position position="72"/>
    </location>
    <ligand>
        <name>Zn(2+)</name>
        <dbReference type="ChEBI" id="CHEBI:29105"/>
    </ligand>
</feature>
<dbReference type="GO" id="GO:0046872">
    <property type="term" value="F:metal ion binding"/>
    <property type="evidence" value="ECO:0007669"/>
    <property type="project" value="UniProtKB-KW"/>
</dbReference>
<evidence type="ECO:0000256" key="3">
    <source>
        <dbReference type="ARBA" id="ARBA00022475"/>
    </source>
</evidence>
<comment type="similarity">
    <text evidence="2">Belongs to the UPF0073 (Hly-III) family.</text>
</comment>
<evidence type="ECO:0000256" key="4">
    <source>
        <dbReference type="ARBA" id="ARBA00022692"/>
    </source>
</evidence>
<feature type="transmembrane region" description="Helical" evidence="8">
    <location>
        <begin position="49"/>
        <end position="68"/>
    </location>
</feature>
<evidence type="ECO:0000256" key="7">
    <source>
        <dbReference type="PIRSR" id="PIRSR604254-1"/>
    </source>
</evidence>
<evidence type="ECO:0000313" key="10">
    <source>
        <dbReference type="Proteomes" id="UP000053586"/>
    </source>
</evidence>
<feature type="transmembrane region" description="Helical" evidence="8">
    <location>
        <begin position="166"/>
        <end position="187"/>
    </location>
</feature>
<feature type="transmembrane region" description="Helical" evidence="8">
    <location>
        <begin position="196"/>
        <end position="216"/>
    </location>
</feature>
<protein>
    <recommendedName>
        <fullName evidence="11">Hemolysin III</fullName>
    </recommendedName>
</protein>
<feature type="transmembrane region" description="Helical" evidence="8">
    <location>
        <begin position="89"/>
        <end position="107"/>
    </location>
</feature>
<dbReference type="NCBIfam" id="TIGR01065">
    <property type="entry name" value="hlyIII"/>
    <property type="match status" value="1"/>
</dbReference>
<comment type="caution">
    <text evidence="9">The sequence shown here is derived from an EMBL/GenBank/DDBJ whole genome shotgun (WGS) entry which is preliminary data.</text>
</comment>
<reference evidence="9 10" key="2">
    <citation type="journal article" date="2017" name="Antonie Van Leeuwenhoek">
        <title>Rhizobium rhizosphaerae sp. nov., a novel species isolated from rice rhizosphere.</title>
        <authorList>
            <person name="Zhao J.J."/>
            <person name="Zhang J."/>
            <person name="Zhang R.J."/>
            <person name="Zhang C.W."/>
            <person name="Yin H.Q."/>
            <person name="Zhang X.X."/>
        </authorList>
    </citation>
    <scope>NUCLEOTIDE SEQUENCE [LARGE SCALE GENOMIC DNA]</scope>
    <source>
        <strain evidence="9 10">ACAM 611</strain>
    </source>
</reference>
<comment type="subcellular location">
    <subcellularLocation>
        <location evidence="1">Cell membrane</location>
        <topology evidence="1">Multi-pass membrane protein</topology>
    </subcellularLocation>
</comment>
<dbReference type="PANTHER" id="PTHR20855">
    <property type="entry name" value="ADIPOR/PROGESTIN RECEPTOR-RELATED"/>
    <property type="match status" value="1"/>
</dbReference>
<feature type="binding site" evidence="7">
    <location>
        <position position="194"/>
    </location>
    <ligand>
        <name>Zn(2+)</name>
        <dbReference type="ChEBI" id="CHEBI:29105"/>
    </ligand>
</feature>
<dbReference type="PANTHER" id="PTHR20855:SF3">
    <property type="entry name" value="LD03007P"/>
    <property type="match status" value="1"/>
</dbReference>
<organism evidence="9 10">
    <name type="scientific">Glaciecola punicea ACAM 611</name>
    <dbReference type="NCBI Taxonomy" id="1121923"/>
    <lineage>
        <taxon>Bacteria</taxon>
        <taxon>Pseudomonadati</taxon>
        <taxon>Pseudomonadota</taxon>
        <taxon>Gammaproteobacteria</taxon>
        <taxon>Alteromonadales</taxon>
        <taxon>Alteromonadaceae</taxon>
        <taxon>Glaciecola</taxon>
    </lineage>
</organism>
<feature type="transmembrane region" description="Helical" evidence="8">
    <location>
        <begin position="21"/>
        <end position="43"/>
    </location>
</feature>
<keyword evidence="10" id="KW-1185">Reference proteome</keyword>
<feature type="binding site" evidence="7">
    <location>
        <position position="198"/>
    </location>
    <ligand>
        <name>Zn(2+)</name>
        <dbReference type="ChEBI" id="CHEBI:29105"/>
    </ligand>
</feature>
<evidence type="ECO:0000256" key="1">
    <source>
        <dbReference type="ARBA" id="ARBA00004651"/>
    </source>
</evidence>
<dbReference type="STRING" id="56804.BAE46_02170"/>
<evidence type="ECO:0000256" key="8">
    <source>
        <dbReference type="SAM" id="Phobius"/>
    </source>
</evidence>
<dbReference type="GO" id="GO:0005886">
    <property type="term" value="C:plasma membrane"/>
    <property type="evidence" value="ECO:0007669"/>
    <property type="project" value="UniProtKB-SubCell"/>
</dbReference>
<dbReference type="Proteomes" id="UP000053586">
    <property type="component" value="Unassembled WGS sequence"/>
</dbReference>
<sequence length="217" mass="23457">MLPKKSAREIASNAYSIGEEKLNALSHGAGFLLALAGVLALFLKAQSPLEVSVVLIYGISLALMFLTSTLYHSSVEVNTKVVLRKLDHMAIYLLIAGTYTPFLALGVGSTSALIGLGVVWLVGFTGIFFKLYFGHKFPKLSIITYAIMGWLALLLIYPIYLSLSCAGFTLLIVGGLCYSAGIPLYLLKSRHYSHSLWHFSVVAGAACHFAAIYGFVL</sequence>
<feature type="transmembrane region" description="Helical" evidence="8">
    <location>
        <begin position="140"/>
        <end position="160"/>
    </location>
</feature>
<keyword evidence="4 8" id="KW-0812">Transmembrane</keyword>
<evidence type="ECO:0000256" key="2">
    <source>
        <dbReference type="ARBA" id="ARBA00008488"/>
    </source>
</evidence>
<dbReference type="eggNOG" id="COG1272">
    <property type="taxonomic scope" value="Bacteria"/>
</dbReference>
<dbReference type="GO" id="GO:0140911">
    <property type="term" value="F:pore-forming activity"/>
    <property type="evidence" value="ECO:0007669"/>
    <property type="project" value="InterPro"/>
</dbReference>
<dbReference type="AlphaFoldDB" id="H5TAD4"/>
<keyword evidence="7" id="KW-0862">Zinc</keyword>
<reference evidence="9 10" key="1">
    <citation type="journal article" date="2012" name="J. Bacteriol.">
        <title>Genome sequence of proteorhodopsin-containing sea ice bacterium Glaciecola punicea ACAM 611T.</title>
        <authorList>
            <person name="Qin Q.-L."/>
            <person name="Xie B.-B."/>
            <person name="Shu Y.-L."/>
            <person name="Rong J.-C."/>
            <person name="Zhao D.-L."/>
            <person name="Zhang X.-Y."/>
            <person name="Chen X.-L."/>
            <person name="Zhou B.-C."/>
            <person name="Zhanga Y.-Z."/>
        </authorList>
    </citation>
    <scope>NUCLEOTIDE SEQUENCE [LARGE SCALE GENOMIC DNA]</scope>
    <source>
        <strain evidence="9 10">ACAM 611</strain>
    </source>
</reference>
<dbReference type="EMBL" id="BAET01000008">
    <property type="protein sequence ID" value="GAB55261.1"/>
    <property type="molecule type" value="Genomic_DNA"/>
</dbReference>
<accession>H5TAD4</accession>
<evidence type="ECO:0008006" key="11">
    <source>
        <dbReference type="Google" id="ProtNLM"/>
    </source>
</evidence>
<keyword evidence="7" id="KW-0479">Metal-binding</keyword>
<dbReference type="OrthoDB" id="9813689at2"/>
<evidence type="ECO:0000313" key="9">
    <source>
        <dbReference type="EMBL" id="GAB55261.1"/>
    </source>
</evidence>
<proteinExistence type="inferred from homology"/>
<evidence type="ECO:0000256" key="5">
    <source>
        <dbReference type="ARBA" id="ARBA00022989"/>
    </source>
</evidence>
<dbReference type="Pfam" id="PF03006">
    <property type="entry name" value="HlyIII"/>
    <property type="match status" value="1"/>
</dbReference>
<keyword evidence="3" id="KW-1003">Cell membrane</keyword>
<dbReference type="InterPro" id="IPR004254">
    <property type="entry name" value="AdipoR/HlyIII-related"/>
</dbReference>
<name>H5TAD4_9ALTE</name>
<dbReference type="InterPro" id="IPR005744">
    <property type="entry name" value="Hy-lIII"/>
</dbReference>
<keyword evidence="6 8" id="KW-0472">Membrane</keyword>
<dbReference type="RefSeq" id="WP_006004185.1">
    <property type="nucleotide sequence ID" value="NZ_BAET01000008.1"/>
</dbReference>